<protein>
    <submittedName>
        <fullName evidence="1">Uncharacterized protein</fullName>
    </submittedName>
</protein>
<accession>A0A3Q8BJC5</accession>
<geneLocation type="plasmid" evidence="1">
    <name>pTiEU6</name>
</geneLocation>
<organism evidence="1">
    <name type="scientific">Agrobacterium tumefaciens</name>
    <dbReference type="NCBI Taxonomy" id="358"/>
    <lineage>
        <taxon>Bacteria</taxon>
        <taxon>Pseudomonadati</taxon>
        <taxon>Pseudomonadota</taxon>
        <taxon>Alphaproteobacteria</taxon>
        <taxon>Hyphomicrobiales</taxon>
        <taxon>Rhizobiaceae</taxon>
        <taxon>Rhizobium/Agrobacterium group</taxon>
        <taxon>Agrobacterium</taxon>
        <taxon>Agrobacterium tumefaciens complex</taxon>
    </lineage>
</organism>
<reference evidence="1" key="1">
    <citation type="submission" date="2016-06" db="EMBL/GenBank/DDBJ databases">
        <title>Complete sequence of Ti-plasmid pTiEU6.</title>
        <authorList>
            <person name="Shao S."/>
            <person name="Henkel C."/>
            <person name="van Heusden G.H."/>
            <person name="Hooykaas P."/>
        </authorList>
    </citation>
    <scope>NUCLEOTIDE SEQUENCE</scope>
    <source>
        <strain evidence="1">EU6</strain>
        <plasmid evidence="1">pTiEU6</plasmid>
    </source>
</reference>
<sequence>MGEPCGQIALILGGERALSAYMIPAARSGLRLGRTVYRSGSRLTFSPSFDVPAAQVRTC</sequence>
<gene>
    <name evidence="1" type="ORF">AgrTiEU6_171</name>
</gene>
<name>A0A3Q8BJC5_AGRTU</name>
<dbReference type="EMBL" id="KX388535">
    <property type="protein sequence ID" value="ARU12391.1"/>
    <property type="molecule type" value="Genomic_DNA"/>
</dbReference>
<evidence type="ECO:0000313" key="1">
    <source>
        <dbReference type="EMBL" id="ARU12391.1"/>
    </source>
</evidence>
<dbReference type="AlphaFoldDB" id="A0A3Q8BJC5"/>
<proteinExistence type="predicted"/>
<keyword evidence="1" id="KW-0614">Plasmid</keyword>